<gene>
    <name evidence="8" type="ORF">B521_0100</name>
</gene>
<evidence type="ECO:0000313" key="9">
    <source>
        <dbReference type="Proteomes" id="UP000308874"/>
    </source>
</evidence>
<dbReference type="PANTHER" id="PTHR36122">
    <property type="entry name" value="NICOTINAMIDE RIBOSIDE TRANSPORTER PNUC"/>
    <property type="match status" value="1"/>
</dbReference>
<name>A0A4Y5FF10_9CAUD</name>
<keyword evidence="4 7" id="KW-0812">Transmembrane</keyword>
<keyword evidence="9" id="KW-1185">Reference proteome</keyword>
<keyword evidence="6 7" id="KW-0472">Membrane</keyword>
<dbReference type="InterPro" id="IPR006419">
    <property type="entry name" value="NMN_transpt_PnuC"/>
</dbReference>
<feature type="transmembrane region" description="Helical" evidence="7">
    <location>
        <begin position="28"/>
        <end position="47"/>
    </location>
</feature>
<feature type="transmembrane region" description="Helical" evidence="7">
    <location>
        <begin position="99"/>
        <end position="117"/>
    </location>
</feature>
<evidence type="ECO:0000256" key="5">
    <source>
        <dbReference type="ARBA" id="ARBA00022989"/>
    </source>
</evidence>
<protein>
    <submittedName>
        <fullName evidence="8">Nicotinamide mononucleotide transporter</fullName>
    </submittedName>
</protein>
<evidence type="ECO:0000256" key="3">
    <source>
        <dbReference type="ARBA" id="ARBA00022475"/>
    </source>
</evidence>
<dbReference type="GO" id="GO:0034257">
    <property type="term" value="F:nicotinamide riboside transmembrane transporter activity"/>
    <property type="evidence" value="ECO:0007669"/>
    <property type="project" value="InterPro"/>
</dbReference>
<sequence length="249" mass="28014">MDSKEVATKQNYFSWLVSQLKGWPIQNYMLYFFSFGFQLALFIGGPITLDTTLTFIGTTLGVLCILSINAAKSVNGWLGLLSAICFIYVGWHAKNYLSILEQIAYVVTLDLPVLFAVKTWNDNTVNNLRKFAKKEWVIALVSTLLVYLLSGWAIGAFTNDPRPWFDAFAFAVSLTAGVMCFLRYNNQYFWWLASGIAQLTLWAVTFSQGDATIAMAVNASIYVINDILAFTVSPWFKRGRIKQGLSKIE</sequence>
<dbReference type="Proteomes" id="UP000308874">
    <property type="component" value="Segment"/>
</dbReference>
<evidence type="ECO:0000256" key="7">
    <source>
        <dbReference type="SAM" id="Phobius"/>
    </source>
</evidence>
<reference evidence="8 9" key="1">
    <citation type="submission" date="2019-02" db="EMBL/GenBank/DDBJ databases">
        <title>Isolation of virulent Lactobacillus brevis phages.</title>
        <authorList>
            <person name="Feyereisen M."/>
            <person name="Mahony J."/>
            <person name="O'Sullivan T."/>
            <person name="van Sinderen D."/>
        </authorList>
    </citation>
    <scope>NUCLEOTIDE SEQUENCE [LARGE SCALE GENOMIC DNA]</scope>
</reference>
<keyword evidence="5 7" id="KW-1133">Transmembrane helix</keyword>
<dbReference type="PANTHER" id="PTHR36122:SF2">
    <property type="entry name" value="NICOTINAMIDE RIBOSIDE TRANSPORTER PNUC"/>
    <property type="match status" value="1"/>
</dbReference>
<proteinExistence type="predicted"/>
<comment type="subcellular location">
    <subcellularLocation>
        <location evidence="1">Cell membrane</location>
        <topology evidence="1">Multi-pass membrane protein</topology>
    </subcellularLocation>
</comment>
<dbReference type="EMBL" id="MK504443">
    <property type="protein sequence ID" value="QBJ03450.1"/>
    <property type="molecule type" value="Genomic_DNA"/>
</dbReference>
<feature type="transmembrane region" description="Helical" evidence="7">
    <location>
        <begin position="189"/>
        <end position="207"/>
    </location>
</feature>
<keyword evidence="2" id="KW-0813">Transport</keyword>
<organism evidence="8 9">
    <name type="scientific">Lactobacillus phage 521B</name>
    <dbReference type="NCBI Taxonomy" id="2510942"/>
    <lineage>
        <taxon>Viruses</taxon>
        <taxon>Duplodnaviria</taxon>
        <taxon>Heunggongvirae</taxon>
        <taxon>Uroviricota</taxon>
        <taxon>Caudoviricetes</taxon>
        <taxon>Herelleviridae</taxon>
        <taxon>Tybeckvirus</taxon>
        <taxon>Tybeckvirus tv521B</taxon>
    </lineage>
</organism>
<feature type="transmembrane region" description="Helical" evidence="7">
    <location>
        <begin position="53"/>
        <end position="70"/>
    </location>
</feature>
<feature type="transmembrane region" description="Helical" evidence="7">
    <location>
        <begin position="213"/>
        <end position="236"/>
    </location>
</feature>
<dbReference type="NCBIfam" id="TIGR01528">
    <property type="entry name" value="NMN_trans_PnuC"/>
    <property type="match status" value="1"/>
</dbReference>
<feature type="transmembrane region" description="Helical" evidence="7">
    <location>
        <begin position="137"/>
        <end position="158"/>
    </location>
</feature>
<feature type="transmembrane region" description="Helical" evidence="7">
    <location>
        <begin position="77"/>
        <end position="93"/>
    </location>
</feature>
<dbReference type="Pfam" id="PF04973">
    <property type="entry name" value="NMN_transporter"/>
    <property type="match status" value="1"/>
</dbReference>
<evidence type="ECO:0000313" key="8">
    <source>
        <dbReference type="EMBL" id="QBJ03450.1"/>
    </source>
</evidence>
<evidence type="ECO:0000256" key="1">
    <source>
        <dbReference type="ARBA" id="ARBA00004651"/>
    </source>
</evidence>
<evidence type="ECO:0000256" key="2">
    <source>
        <dbReference type="ARBA" id="ARBA00022448"/>
    </source>
</evidence>
<dbReference type="GO" id="GO:0005886">
    <property type="term" value="C:plasma membrane"/>
    <property type="evidence" value="ECO:0007669"/>
    <property type="project" value="UniProtKB-SubCell"/>
</dbReference>
<evidence type="ECO:0000256" key="4">
    <source>
        <dbReference type="ARBA" id="ARBA00022692"/>
    </source>
</evidence>
<feature type="transmembrane region" description="Helical" evidence="7">
    <location>
        <begin position="164"/>
        <end position="182"/>
    </location>
</feature>
<accession>A0A4Y5FF10</accession>
<evidence type="ECO:0000256" key="6">
    <source>
        <dbReference type="ARBA" id="ARBA00023136"/>
    </source>
</evidence>
<keyword evidence="3" id="KW-1003">Cell membrane</keyword>